<evidence type="ECO:0000256" key="6">
    <source>
        <dbReference type="ARBA" id="ARBA00022989"/>
    </source>
</evidence>
<evidence type="ECO:0000256" key="3">
    <source>
        <dbReference type="ARBA" id="ARBA00015944"/>
    </source>
</evidence>
<gene>
    <name evidence="11" type="primary">cox3</name>
</gene>
<evidence type="ECO:0000256" key="8">
    <source>
        <dbReference type="RuleBase" id="RU003375"/>
    </source>
</evidence>
<dbReference type="AlphaFoldDB" id="A0A4D6C913"/>
<dbReference type="PROSITE" id="PS50253">
    <property type="entry name" value="COX3"/>
    <property type="match status" value="1"/>
</dbReference>
<evidence type="ECO:0000256" key="4">
    <source>
        <dbReference type="ARBA" id="ARBA00022692"/>
    </source>
</evidence>
<keyword evidence="7 9" id="KW-0472">Membrane</keyword>
<geneLocation type="mitochondrion" evidence="11"/>
<feature type="transmembrane region" description="Helical" evidence="9">
    <location>
        <begin position="88"/>
        <end position="109"/>
    </location>
</feature>
<dbReference type="Pfam" id="PF00510">
    <property type="entry name" value="COX3"/>
    <property type="match status" value="1"/>
</dbReference>
<keyword evidence="8 11" id="KW-0496">Mitochondrion</keyword>
<evidence type="ECO:0000313" key="11">
    <source>
        <dbReference type="EMBL" id="QBX99303.1"/>
    </source>
</evidence>
<feature type="transmembrane region" description="Helical" evidence="9">
    <location>
        <begin position="54"/>
        <end position="76"/>
    </location>
</feature>
<dbReference type="GO" id="GO:0019646">
    <property type="term" value="P:aerobic electron transport chain"/>
    <property type="evidence" value="ECO:0007669"/>
    <property type="project" value="InterPro"/>
</dbReference>
<reference evidence="11" key="2">
    <citation type="submission" date="2019-03" db="EMBL/GenBank/DDBJ databases">
        <authorList>
            <person name="Suleman S."/>
            <person name="Ma J."/>
            <person name="Khan M.S."/>
            <person name="Tkach V.V."/>
            <person name="Muhammad N."/>
            <person name="Zhu X.Q."/>
        </authorList>
    </citation>
    <scope>NUCLEOTIDE SEQUENCE</scope>
    <source>
        <strain evidence="11">Pakistan</strain>
    </source>
</reference>
<protein>
    <recommendedName>
        <fullName evidence="3 8">Cytochrome c oxidase subunit 3</fullName>
    </recommendedName>
</protein>
<comment type="subcellular location">
    <subcellularLocation>
        <location evidence="1">Membrane</location>
        <topology evidence="1">Multi-pass membrane protein</topology>
    </subcellularLocation>
</comment>
<comment type="similarity">
    <text evidence="2 8">Belongs to the cytochrome c oxidase subunit 3 family.</text>
</comment>
<dbReference type="PANTHER" id="PTHR11403">
    <property type="entry name" value="CYTOCHROME C OXIDASE SUBUNIT III"/>
    <property type="match status" value="1"/>
</dbReference>
<evidence type="ECO:0000256" key="9">
    <source>
        <dbReference type="SAM" id="Phobius"/>
    </source>
</evidence>
<feature type="transmembrane region" description="Helical" evidence="9">
    <location>
        <begin position="12"/>
        <end position="42"/>
    </location>
</feature>
<dbReference type="InterPro" id="IPR024791">
    <property type="entry name" value="Cyt_c/ubiquinol_Oxase_su3"/>
</dbReference>
<dbReference type="PANTHER" id="PTHR11403:SF7">
    <property type="entry name" value="CYTOCHROME C OXIDASE SUBUNIT 3"/>
    <property type="match status" value="1"/>
</dbReference>
<keyword evidence="4 8" id="KW-0812">Transmembrane</keyword>
<feature type="transmembrane region" description="Helical" evidence="9">
    <location>
        <begin position="121"/>
        <end position="141"/>
    </location>
</feature>
<sequence length="214" mass="24829">MSWLPIFNSWVVFVAIVSLFLWKLWGVLIFILMALVSVYYLISEVFSIDVRHLDAFWLFLLSEVAVFATLFVTSLWNEDSEVESISDWVELPFLGCFLLIGSSICATAYHHVAGFKYSPLLLVMTMLLGTGFVLLQLWEFYDCECDLSYCVYHAGSFCTVGLHFTHVLLGVLGLLVLFILGIEAVDWHYINLIVWYWHFVDYIWLFVFLIIYVI</sequence>
<proteinExistence type="inferred from homology"/>
<dbReference type="CDD" id="cd00386">
    <property type="entry name" value="Heme_Cu_Oxidase_III_like"/>
    <property type="match status" value="1"/>
</dbReference>
<keyword evidence="5" id="KW-1278">Translocase</keyword>
<dbReference type="GO" id="GO:0016020">
    <property type="term" value="C:membrane"/>
    <property type="evidence" value="ECO:0007669"/>
    <property type="project" value="UniProtKB-SubCell"/>
</dbReference>
<dbReference type="GO" id="GO:0004129">
    <property type="term" value="F:cytochrome-c oxidase activity"/>
    <property type="evidence" value="ECO:0007669"/>
    <property type="project" value="InterPro"/>
</dbReference>
<dbReference type="SUPFAM" id="SSF81452">
    <property type="entry name" value="Cytochrome c oxidase subunit III-like"/>
    <property type="match status" value="1"/>
</dbReference>
<dbReference type="EMBL" id="MK641809">
    <property type="protein sequence ID" value="QBX99303.1"/>
    <property type="molecule type" value="Genomic_DNA"/>
</dbReference>
<accession>A0A4D6C913</accession>
<dbReference type="InterPro" id="IPR013833">
    <property type="entry name" value="Cyt_c_oxidase_su3_a-hlx"/>
</dbReference>
<name>A0A4D6C913_9TREM</name>
<evidence type="ECO:0000259" key="10">
    <source>
        <dbReference type="PROSITE" id="PS50253"/>
    </source>
</evidence>
<dbReference type="GeneID" id="41698706"/>
<reference evidence="11" key="1">
    <citation type="journal article" date="2019" name="Parasitol. Int.">
        <title>Characterization of the complete mitochondrial genome of Plagiorchis maculosus (Digenea, Plagiorchiidae), Representative of a taxonomically complex digenean family.</title>
        <authorList>
            <person name="Suleman"/>
            <person name="Ma J."/>
            <person name="Khan M.S."/>
            <person name="Tkach V.V."/>
            <person name="Muhammad N."/>
            <person name="Zhang D."/>
            <person name="Zhu X.Q."/>
        </authorList>
    </citation>
    <scope>NUCLEOTIDE SEQUENCE</scope>
    <source>
        <strain evidence="11">Pakistan</strain>
    </source>
</reference>
<feature type="domain" description="Heme-copper oxidase subunit III family profile" evidence="10">
    <location>
        <begin position="1"/>
        <end position="214"/>
    </location>
</feature>
<keyword evidence="6 9" id="KW-1133">Transmembrane helix</keyword>
<evidence type="ECO:0000256" key="5">
    <source>
        <dbReference type="ARBA" id="ARBA00022967"/>
    </source>
</evidence>
<evidence type="ECO:0000256" key="2">
    <source>
        <dbReference type="ARBA" id="ARBA00010581"/>
    </source>
</evidence>
<dbReference type="RefSeq" id="YP_009646076.1">
    <property type="nucleotide sequence ID" value="NC_042482.1"/>
</dbReference>
<feature type="transmembrane region" description="Helical" evidence="9">
    <location>
        <begin position="194"/>
        <end position="213"/>
    </location>
</feature>
<feature type="transmembrane region" description="Helical" evidence="9">
    <location>
        <begin position="161"/>
        <end position="182"/>
    </location>
</feature>
<evidence type="ECO:0000256" key="1">
    <source>
        <dbReference type="ARBA" id="ARBA00004141"/>
    </source>
</evidence>
<comment type="function">
    <text evidence="8">Component of the cytochrome c oxidase, the last enzyme in the mitochondrial electron transport chain which drives oxidative phosphorylation. The respiratory chain contains 3 multisubunit complexes succinate dehydrogenase (complex II, CII), ubiquinol-cytochrome c oxidoreductase (cytochrome b-c1 complex, complex III, CIII) and cytochrome c oxidase (complex IV, CIV), that cooperate to transfer electrons derived from NADH and succinate to molecular oxygen, creating an electrochemical gradient over the inner membrane that drives transmembrane transport and the ATP synthase. Cytochrome c oxidase is the component of the respiratory chain that catalyzes the reduction of oxygen to water. Electrons originating from reduced cytochrome c in the intermembrane space (IMS) are transferred via the dinuclear copper A center (CU(A)) of subunit 2 and heme A of subunit 1 to the active site in subunit 1, a binuclear center (BNC) formed by heme A3 and copper B (CU(B)). The BNC reduces molecular oxygen to 2 water molecules using 4 electrons from cytochrome c in the IMS and 4 protons from the mitochondrial matrix.</text>
</comment>
<dbReference type="InterPro" id="IPR000298">
    <property type="entry name" value="Cyt_c_oxidase-like_su3"/>
</dbReference>
<dbReference type="InterPro" id="IPR035973">
    <property type="entry name" value="Cyt_c_oxidase_su3-like_sf"/>
</dbReference>
<dbReference type="Gene3D" id="1.20.120.80">
    <property type="entry name" value="Cytochrome c oxidase, subunit III, four-helix bundle"/>
    <property type="match status" value="1"/>
</dbReference>
<evidence type="ECO:0000256" key="7">
    <source>
        <dbReference type="ARBA" id="ARBA00023136"/>
    </source>
</evidence>
<organism evidence="11">
    <name type="scientific">Plagiorchis maculosus</name>
    <dbReference type="NCBI Taxonomy" id="168655"/>
    <lineage>
        <taxon>Eukaryota</taxon>
        <taxon>Metazoa</taxon>
        <taxon>Spiralia</taxon>
        <taxon>Lophotrochozoa</taxon>
        <taxon>Platyhelminthes</taxon>
        <taxon>Trematoda</taxon>
        <taxon>Digenea</taxon>
        <taxon>Plagiorchiida</taxon>
        <taxon>Xiphidiata</taxon>
        <taxon>Plagiorchioidea</taxon>
        <taxon>Plagiorchiidae</taxon>
        <taxon>Plagiorchis</taxon>
    </lineage>
</organism>